<gene>
    <name evidence="2" type="ORF">Tci_058086</name>
</gene>
<name>A0A6L2NIN1_TANCI</name>
<protein>
    <submittedName>
        <fullName evidence="2">Uncharacterized protein</fullName>
    </submittedName>
</protein>
<proteinExistence type="predicted"/>
<feature type="compositionally biased region" description="Gly residues" evidence="1">
    <location>
        <begin position="311"/>
        <end position="324"/>
    </location>
</feature>
<sequence length="324" mass="35741">MMTVRKRVGPLPTHRLAMRNSVDYSSSYLFTSDNSSFITSTTIGPSHSSFVSPSRKRSRSPTTSVSISLPLPRSLSPSRVALLPPLKRIWIFNFMTDLEDCSNESSESSIPREISLRDDVVVRGSDESYAETDIDPKIQAKIDECIAYVDALRAEGIDAKVVVGNIGREEVKTSAKGPVEVRVKRVTHLMVSNDIPEPAQEERAIKGTYETLGALRISELDQDNTRPRGTLDVASQRVTRLQRRKLRVRREMKTLPNTRSGATITREAVNELIAHRVAKALEARDAARNLKPLVEGGGEQKDKNGDDYEGGNRGGNGNKNGNGN</sequence>
<dbReference type="AlphaFoldDB" id="A0A6L2NIN1"/>
<feature type="region of interest" description="Disordered" evidence="1">
    <location>
        <begin position="283"/>
        <end position="324"/>
    </location>
</feature>
<reference evidence="2" key="1">
    <citation type="journal article" date="2019" name="Sci. Rep.">
        <title>Draft genome of Tanacetum cinerariifolium, the natural source of mosquito coil.</title>
        <authorList>
            <person name="Yamashiro T."/>
            <person name="Shiraishi A."/>
            <person name="Satake H."/>
            <person name="Nakayama K."/>
        </authorList>
    </citation>
    <scope>NUCLEOTIDE SEQUENCE</scope>
</reference>
<organism evidence="2">
    <name type="scientific">Tanacetum cinerariifolium</name>
    <name type="common">Dalmatian daisy</name>
    <name type="synonym">Chrysanthemum cinerariifolium</name>
    <dbReference type="NCBI Taxonomy" id="118510"/>
    <lineage>
        <taxon>Eukaryota</taxon>
        <taxon>Viridiplantae</taxon>
        <taxon>Streptophyta</taxon>
        <taxon>Embryophyta</taxon>
        <taxon>Tracheophyta</taxon>
        <taxon>Spermatophyta</taxon>
        <taxon>Magnoliopsida</taxon>
        <taxon>eudicotyledons</taxon>
        <taxon>Gunneridae</taxon>
        <taxon>Pentapetalae</taxon>
        <taxon>asterids</taxon>
        <taxon>campanulids</taxon>
        <taxon>Asterales</taxon>
        <taxon>Asteraceae</taxon>
        <taxon>Asteroideae</taxon>
        <taxon>Anthemideae</taxon>
        <taxon>Anthemidinae</taxon>
        <taxon>Tanacetum</taxon>
    </lineage>
</organism>
<evidence type="ECO:0000256" key="1">
    <source>
        <dbReference type="SAM" id="MobiDB-lite"/>
    </source>
</evidence>
<dbReference type="EMBL" id="BKCJ010009252">
    <property type="protein sequence ID" value="GEU86108.1"/>
    <property type="molecule type" value="Genomic_DNA"/>
</dbReference>
<comment type="caution">
    <text evidence="2">The sequence shown here is derived from an EMBL/GenBank/DDBJ whole genome shotgun (WGS) entry which is preliminary data.</text>
</comment>
<accession>A0A6L2NIN1</accession>
<feature type="region of interest" description="Disordered" evidence="1">
    <location>
        <begin position="44"/>
        <end position="68"/>
    </location>
</feature>
<evidence type="ECO:0000313" key="2">
    <source>
        <dbReference type="EMBL" id="GEU86108.1"/>
    </source>
</evidence>